<protein>
    <submittedName>
        <fullName evidence="3">Isopeptide-forming domain-containing fimbrial protein</fullName>
    </submittedName>
</protein>
<feature type="domain" description="DUF11" evidence="2">
    <location>
        <begin position="1468"/>
        <end position="1587"/>
    </location>
</feature>
<feature type="domain" description="DUF11" evidence="2">
    <location>
        <begin position="609"/>
        <end position="710"/>
    </location>
</feature>
<dbReference type="PANTHER" id="PTHR34819">
    <property type="entry name" value="LARGE CYSTEINE-RICH PERIPLASMIC PROTEIN OMCB"/>
    <property type="match status" value="1"/>
</dbReference>
<feature type="domain" description="DUF11" evidence="2">
    <location>
        <begin position="729"/>
        <end position="834"/>
    </location>
</feature>
<gene>
    <name evidence="3" type="ORF">FDY93_17445</name>
</gene>
<name>A0ABY2UDE5_9GAMM</name>
<proteinExistence type="predicted"/>
<dbReference type="Proteomes" id="UP000306791">
    <property type="component" value="Unassembled WGS sequence"/>
</dbReference>
<evidence type="ECO:0000259" key="2">
    <source>
        <dbReference type="Pfam" id="PF01345"/>
    </source>
</evidence>
<dbReference type="InterPro" id="IPR013783">
    <property type="entry name" value="Ig-like_fold"/>
</dbReference>
<evidence type="ECO:0000313" key="4">
    <source>
        <dbReference type="Proteomes" id="UP000306791"/>
    </source>
</evidence>
<organism evidence="3 4">
    <name type="scientific">Microbulbifer harenosus</name>
    <dbReference type="NCBI Taxonomy" id="2576840"/>
    <lineage>
        <taxon>Bacteria</taxon>
        <taxon>Pseudomonadati</taxon>
        <taxon>Pseudomonadota</taxon>
        <taxon>Gammaproteobacteria</taxon>
        <taxon>Cellvibrionales</taxon>
        <taxon>Microbulbiferaceae</taxon>
        <taxon>Microbulbifer</taxon>
    </lineage>
</organism>
<feature type="transmembrane region" description="Helical" evidence="1">
    <location>
        <begin position="50"/>
        <end position="71"/>
    </location>
</feature>
<evidence type="ECO:0000313" key="3">
    <source>
        <dbReference type="EMBL" id="TLM74433.1"/>
    </source>
</evidence>
<feature type="domain" description="DUF11" evidence="2">
    <location>
        <begin position="858"/>
        <end position="955"/>
    </location>
</feature>
<dbReference type="Gene3D" id="2.60.40.10">
    <property type="entry name" value="Immunoglobulins"/>
    <property type="match status" value="2"/>
</dbReference>
<dbReference type="InterPro" id="IPR026466">
    <property type="entry name" value="Fim_isopep_form_D2_dom"/>
</dbReference>
<keyword evidence="1" id="KW-0472">Membrane</keyword>
<reference evidence="3 4" key="1">
    <citation type="submission" date="2019-05" db="EMBL/GenBank/DDBJ databases">
        <title>Microbulbifer harenosus sp. nov., an alginate-degrading bacterium isolated from coastal sand.</title>
        <authorList>
            <person name="Huang H."/>
            <person name="Mo K."/>
            <person name="Bao S."/>
        </authorList>
    </citation>
    <scope>NUCLEOTIDE SEQUENCE [LARGE SCALE GENOMIC DNA]</scope>
    <source>
        <strain evidence="3 4">HB161719</strain>
    </source>
</reference>
<dbReference type="InterPro" id="IPR047589">
    <property type="entry name" value="DUF11_rpt"/>
</dbReference>
<dbReference type="Pfam" id="PF01345">
    <property type="entry name" value="DUF11"/>
    <property type="match status" value="6"/>
</dbReference>
<accession>A0ABY2UDE5</accession>
<dbReference type="NCBIfam" id="TIGR04226">
    <property type="entry name" value="RrgB_K2N_iso_D2"/>
    <property type="match status" value="1"/>
</dbReference>
<comment type="caution">
    <text evidence="3">The sequence shown here is derived from an EMBL/GenBank/DDBJ whole genome shotgun (WGS) entry which is preliminary data.</text>
</comment>
<dbReference type="NCBIfam" id="TIGR01451">
    <property type="entry name" value="B_ant_repeat"/>
    <property type="match status" value="3"/>
</dbReference>
<feature type="domain" description="DUF11" evidence="2">
    <location>
        <begin position="1226"/>
        <end position="1322"/>
    </location>
</feature>
<keyword evidence="1" id="KW-0812">Transmembrane</keyword>
<dbReference type="InterPro" id="IPR051172">
    <property type="entry name" value="Chlamydia_OmcB"/>
</dbReference>
<keyword evidence="1" id="KW-1133">Transmembrane helix</keyword>
<evidence type="ECO:0000256" key="1">
    <source>
        <dbReference type="SAM" id="Phobius"/>
    </source>
</evidence>
<dbReference type="EMBL" id="VANI01000021">
    <property type="protein sequence ID" value="TLM74433.1"/>
    <property type="molecule type" value="Genomic_DNA"/>
</dbReference>
<dbReference type="Gene3D" id="2.60.40.740">
    <property type="match status" value="2"/>
</dbReference>
<dbReference type="PANTHER" id="PTHR34819:SF3">
    <property type="entry name" value="CELL SURFACE PROTEIN"/>
    <property type="match status" value="1"/>
</dbReference>
<dbReference type="InterPro" id="IPR001434">
    <property type="entry name" value="OmcB-like_DUF11"/>
</dbReference>
<sequence length="1844" mass="187665">MCSASESGEHRYGWMPLVQPCAQGAADFSACGGARLRNSRKNYPAVGGGWARVLGLVLVIVVAVAAGTAGAQTTQTSNSATIALDPSSDLIDSNPSNNEDTAVINVEPPPDISFHKSADLDVASVGDTITYTVTVTVADAPLTQDFVATDTLGPGLAFGAVTSSGSFSCNGANPLRCTLPAGTAPGSYSFSYTAIVTDSADTQVENAVTGEGGGDPTPSCDGDCDIVIPINPAVTYHKVADVTSAPVGDIVTYTVTVEISNAPLPQDLLLQDNFGTGLAFVDFIDPVAPFVCSGGASPQCTLPAGTGPGSFTVSYTAQITPDAGATVTNNVSASGGGEPPVCDAECSVVVDVVFPSIVYNKVADTAGPVSSGENITYTITVEIADAPLNADLILSDTLGPGLDFVAVTNANPAFSCGSGISFDCTLPAGTVPGVYSFDLTATVNATATGSVINSVTADGGGGNQPPVCNPDCDPHVPITDTYITYSKTGAPALAQIGDTVTYQVSTTVSNSSTTAEILVADTLGAGLVFNQLVSADSAYTCPGNTLPCTIPANTAPGTYVLTYTATITADAGDSVSNALVETGGGGAGPDCVGSCTVTTDILRPVVTYEKTASPAGPVQVGDLITYTIAVDVADARLTADLQLTDTLGTGLDFVGFDGATAPFTCSSGNSFDCTLPAGAGPGSFALTFTARVNDQALAQVQNTVTAAGADNPTCSGDCAPVTPLADAGITVSKAASPSPVAVGDTITFTVTTTIASAPLTSDLQLTDTLGTGLTFAGLDSANTDPAYQCALGDPLYCALPVGTAPGTYVVTYMATVNASAGESVENSVEATGGSETPPDCVDCATVTPVIRPAVTYRKVPDVTQVEIGDVVTYTVSVTVADTALDGDVVLQDALGSGLQFQAFDQPTDPFSCTGSGPLICTLPAGTAPGTYTFSYTALVTPEAGTSVSNRVTASNEGGGNPPECDGDCAPVIPVVGPQITYSKTADKDRTAVGDTITYTVEVEITDAALSSDLNLEDSLDIGLIFGTLIQPVDPFSCSPGKPLQCVLPNGTQPGTYAFSYTATVTEDAGQSVRNQVTASGGGGDPVCSAECAIIIPLAPQVTYHKTAVPAEAQVGDTITYTVDVMVRDADLSEDLTLTDTTATGLAIEQVTDAGNFRCSGQNPLTCVLPAGTAPGDYQLTYTALVTEDSGDSVSNSVVASGGGTQPECDGECAVTTPVKRPAVTYEKSASVSQVRPGDVVTYGLSVTVTAAALSEPVVLTDTPGVGLSFIAVTDSGGFSCNDASPLVCSLPAGTAPGTYSLQYTARVTAEASGTVDNAVVASGGGGSTPACAEQCDIHIPLVDPQITVSKSANPVSGTEVVVGQTIVYTLLVGIENSALPEDLLLTDIADTGLTITSIPPDCVQNGNEFQCTLPAGSPVGEYELMYTAVVNNGAGAEVTNLVVPAGGGDANPECAVCETRHPVEPVSIRLQKTASVREAQVGDIVFYTLTAENISSRDLINGIVVDTPPAGFTYVEGSLVVDDVDQSGILLNTYPLTVGDIDIPAGDTAIISYALRVGAGVRPGSYVNEAEVQDADGDSVSNRATAEVVLAVDPLTQESLIIGTVFHDRNGNSIQDSANLTGVRVRGGFDPAFYVPGTTSINGVAVADASAPLLRGLELGELPGVSGEGSGQARIVIRQKLTRAAFTDDFKLSSHQGYTLRLDAAGVARVRQGNSAAAVQIKRRLEITGDGVFVDYIIVNRGLDERGIPGVRIASVDGLLVETDRYGRYHLVGIDGGHWERGRNFILKVDTATLPEGTRFTTSNPLIRRVTPGVPVRFDFGVLLPPLYPDQPASAARPLHGGAE</sequence>
<feature type="domain" description="DUF11" evidence="2">
    <location>
        <begin position="111"/>
        <end position="219"/>
    </location>
</feature>
<keyword evidence="4" id="KW-1185">Reference proteome</keyword>